<feature type="domain" description="RNA polymerase sigma-70 region 4" evidence="1">
    <location>
        <begin position="75"/>
        <end position="123"/>
    </location>
</feature>
<dbReference type="GO" id="GO:0006352">
    <property type="term" value="P:DNA-templated transcription initiation"/>
    <property type="evidence" value="ECO:0007669"/>
    <property type="project" value="InterPro"/>
</dbReference>
<accession>A0A5D0CXR3</accession>
<dbReference type="CDD" id="cd06171">
    <property type="entry name" value="Sigma70_r4"/>
    <property type="match status" value="1"/>
</dbReference>
<reference evidence="2 3" key="1">
    <citation type="submission" date="2019-08" db="EMBL/GenBank/DDBJ databases">
        <title>Genome sequencing of Paenibacillus faecis DSM 23593(T).</title>
        <authorList>
            <person name="Kook J.-K."/>
            <person name="Park S.-N."/>
            <person name="Lim Y.K."/>
        </authorList>
    </citation>
    <scope>NUCLEOTIDE SEQUENCE [LARGE SCALE GENOMIC DNA]</scope>
    <source>
        <strain evidence="2 3">DSM 23593</strain>
    </source>
</reference>
<dbReference type="Proteomes" id="UP000325218">
    <property type="component" value="Unassembled WGS sequence"/>
</dbReference>
<dbReference type="RefSeq" id="WP_148450375.1">
    <property type="nucleotide sequence ID" value="NZ_VSDO01000001.1"/>
</dbReference>
<proteinExistence type="predicted"/>
<dbReference type="GO" id="GO:0003700">
    <property type="term" value="F:DNA-binding transcription factor activity"/>
    <property type="evidence" value="ECO:0007669"/>
    <property type="project" value="InterPro"/>
</dbReference>
<dbReference type="InterPro" id="IPR014284">
    <property type="entry name" value="RNA_pol_sigma-70_dom"/>
</dbReference>
<dbReference type="EMBL" id="VSDO01000001">
    <property type="protein sequence ID" value="TYA14781.1"/>
    <property type="molecule type" value="Genomic_DNA"/>
</dbReference>
<dbReference type="InterPro" id="IPR007630">
    <property type="entry name" value="RNA_pol_sigma70_r4"/>
</dbReference>
<protein>
    <submittedName>
        <fullName evidence="2">Sigma-70 family RNA polymerase sigma factor</fullName>
    </submittedName>
</protein>
<organism evidence="2 3">
    <name type="scientific">Paenibacillus faecis</name>
    <dbReference type="NCBI Taxonomy" id="862114"/>
    <lineage>
        <taxon>Bacteria</taxon>
        <taxon>Bacillati</taxon>
        <taxon>Bacillota</taxon>
        <taxon>Bacilli</taxon>
        <taxon>Bacillales</taxon>
        <taxon>Paenibacillaceae</taxon>
        <taxon>Paenibacillus</taxon>
    </lineage>
</organism>
<gene>
    <name evidence="2" type="ORF">FRY98_03650</name>
</gene>
<dbReference type="Pfam" id="PF04545">
    <property type="entry name" value="Sigma70_r4"/>
    <property type="match status" value="1"/>
</dbReference>
<dbReference type="AlphaFoldDB" id="A0A5D0CXR3"/>
<name>A0A5D0CXR3_9BACL</name>
<dbReference type="OrthoDB" id="2659236at2"/>
<dbReference type="SUPFAM" id="SSF88659">
    <property type="entry name" value="Sigma3 and sigma4 domains of RNA polymerase sigma factors"/>
    <property type="match status" value="1"/>
</dbReference>
<keyword evidence="3" id="KW-1185">Reference proteome</keyword>
<comment type="caution">
    <text evidence="2">The sequence shown here is derived from an EMBL/GenBank/DDBJ whole genome shotgun (WGS) entry which is preliminary data.</text>
</comment>
<evidence type="ECO:0000259" key="1">
    <source>
        <dbReference type="Pfam" id="PF04545"/>
    </source>
</evidence>
<evidence type="ECO:0000313" key="2">
    <source>
        <dbReference type="EMBL" id="TYA14781.1"/>
    </source>
</evidence>
<dbReference type="NCBIfam" id="TIGR02937">
    <property type="entry name" value="sigma70-ECF"/>
    <property type="match status" value="1"/>
</dbReference>
<sequence length="130" mass="14887">MGSELRTCEAVEKGFSIYVKHCLRHASRDYFKKLYRDSFHAIPFDAVAFETNNNALDIWTSTTVTIEDLTVLSQAIKTLSSSEKKVLYLKFFQDKTDKEIAQFIGVTRQAISKSKTNVLVKLKSHLEIYS</sequence>
<evidence type="ECO:0000313" key="3">
    <source>
        <dbReference type="Proteomes" id="UP000325218"/>
    </source>
</evidence>
<dbReference type="Gene3D" id="1.20.140.160">
    <property type="match status" value="1"/>
</dbReference>
<dbReference type="InterPro" id="IPR013324">
    <property type="entry name" value="RNA_pol_sigma_r3/r4-like"/>
</dbReference>